<dbReference type="InterPro" id="IPR023214">
    <property type="entry name" value="HAD_sf"/>
</dbReference>
<dbReference type="Gene3D" id="3.40.50.1000">
    <property type="entry name" value="HAD superfamily/HAD-like"/>
    <property type="match status" value="1"/>
</dbReference>
<comment type="similarity">
    <text evidence="3">Belongs to the HAD-like hydrolase superfamily. CbbY/CbbZ/Gph/YieH family.</text>
</comment>
<dbReference type="InterPro" id="IPR006439">
    <property type="entry name" value="HAD-SF_hydro_IA"/>
</dbReference>
<dbReference type="Gene3D" id="1.10.150.240">
    <property type="entry name" value="Putative phosphatase, domain 2"/>
    <property type="match status" value="1"/>
</dbReference>
<dbReference type="PRINTS" id="PR00413">
    <property type="entry name" value="HADHALOGNASE"/>
</dbReference>
<comment type="caution">
    <text evidence="5">The sequence shown here is derived from an EMBL/GenBank/DDBJ whole genome shotgun (WGS) entry which is preliminary data.</text>
</comment>
<dbReference type="InterPro" id="IPR036412">
    <property type="entry name" value="HAD-like_sf"/>
</dbReference>
<dbReference type="Proteomes" id="UP001191082">
    <property type="component" value="Unassembled WGS sequence"/>
</dbReference>
<name>A0ABY2X9K7_9RHOB</name>
<dbReference type="SFLD" id="SFLDG01129">
    <property type="entry name" value="C1.5:_HAD__Beta-PGM__Phosphata"/>
    <property type="match status" value="1"/>
</dbReference>
<dbReference type="SUPFAM" id="SSF56784">
    <property type="entry name" value="HAD-like"/>
    <property type="match status" value="1"/>
</dbReference>
<reference evidence="5 6" key="1">
    <citation type="submission" date="2019-05" db="EMBL/GenBank/DDBJ databases">
        <title>Marivita sp. nov. isolated from sea sediment.</title>
        <authorList>
            <person name="Kim W."/>
        </authorList>
    </citation>
    <scope>NUCLEOTIDE SEQUENCE [LARGE SCALE GENOMIC DNA]</scope>
    <source>
        <strain evidence="5 6">CAU 1492</strain>
    </source>
</reference>
<dbReference type="InterPro" id="IPR023198">
    <property type="entry name" value="PGP-like_dom2"/>
</dbReference>
<keyword evidence="6" id="KW-1185">Reference proteome</keyword>
<dbReference type="PANTHER" id="PTHR43434:SF1">
    <property type="entry name" value="PHOSPHOGLYCOLATE PHOSPHATASE"/>
    <property type="match status" value="1"/>
</dbReference>
<dbReference type="SFLD" id="SFLDS00003">
    <property type="entry name" value="Haloacid_Dehalogenase"/>
    <property type="match status" value="1"/>
</dbReference>
<dbReference type="EMBL" id="VCPC01000002">
    <property type="protein sequence ID" value="TMV12728.1"/>
    <property type="molecule type" value="Genomic_DNA"/>
</dbReference>
<dbReference type="RefSeq" id="WP_138863282.1">
    <property type="nucleotide sequence ID" value="NZ_VCPC01000002.1"/>
</dbReference>
<organism evidence="5 6">
    <name type="scientific">Arenibacterium halophilum</name>
    <dbReference type="NCBI Taxonomy" id="2583821"/>
    <lineage>
        <taxon>Bacteria</taxon>
        <taxon>Pseudomonadati</taxon>
        <taxon>Pseudomonadota</taxon>
        <taxon>Alphaproteobacteria</taxon>
        <taxon>Rhodobacterales</taxon>
        <taxon>Paracoccaceae</taxon>
        <taxon>Arenibacterium</taxon>
    </lineage>
</organism>
<sequence>MTIKAIVFDKDGTLFDFSATWVAWAESFLSRLAGGDRDLTRRLGQRIGFDTETRRFLPGSVAIADTPPDIVEALLPLLPGMPAEEVLALLNSEAEAAPQVEAVPLARVLGDLRARGLRLGVATNDAEVPARAHITSAGVGHHFEFVAGSDSGHGAKPAPGQLLAFASYLRLAPGQIAMVGDSCHDLAAGRAAGMSTIGVLTGMAGADELTPLADVILPDIGHIAGWLDR</sequence>
<dbReference type="NCBIfam" id="TIGR01549">
    <property type="entry name" value="HAD-SF-IA-v1"/>
    <property type="match status" value="1"/>
</dbReference>
<comment type="pathway">
    <text evidence="2">Organic acid metabolism; glycolate biosynthesis; glycolate from 2-phosphoglycolate: step 1/1.</text>
</comment>
<gene>
    <name evidence="5" type="ORF">FGK64_07940</name>
</gene>
<accession>A0ABY2X9K7</accession>
<evidence type="ECO:0000256" key="4">
    <source>
        <dbReference type="ARBA" id="ARBA00013078"/>
    </source>
</evidence>
<dbReference type="Pfam" id="PF00702">
    <property type="entry name" value="Hydrolase"/>
    <property type="match status" value="1"/>
</dbReference>
<dbReference type="PANTHER" id="PTHR43434">
    <property type="entry name" value="PHOSPHOGLYCOLATE PHOSPHATASE"/>
    <property type="match status" value="1"/>
</dbReference>
<keyword evidence="5" id="KW-0378">Hydrolase</keyword>
<evidence type="ECO:0000256" key="3">
    <source>
        <dbReference type="ARBA" id="ARBA00006171"/>
    </source>
</evidence>
<proteinExistence type="inferred from homology"/>
<dbReference type="InterPro" id="IPR050155">
    <property type="entry name" value="HAD-like_hydrolase_sf"/>
</dbReference>
<comment type="catalytic activity">
    <reaction evidence="1">
        <text>2-phosphoglycolate + H2O = glycolate + phosphate</text>
        <dbReference type="Rhea" id="RHEA:14369"/>
        <dbReference type="ChEBI" id="CHEBI:15377"/>
        <dbReference type="ChEBI" id="CHEBI:29805"/>
        <dbReference type="ChEBI" id="CHEBI:43474"/>
        <dbReference type="ChEBI" id="CHEBI:58033"/>
        <dbReference type="EC" id="3.1.3.18"/>
    </reaction>
</comment>
<evidence type="ECO:0000313" key="5">
    <source>
        <dbReference type="EMBL" id="TMV12728.1"/>
    </source>
</evidence>
<protein>
    <recommendedName>
        <fullName evidence="4">phosphoglycolate phosphatase</fullName>
        <ecNumber evidence="4">3.1.3.18</ecNumber>
    </recommendedName>
</protein>
<dbReference type="EC" id="3.1.3.18" evidence="4"/>
<evidence type="ECO:0000313" key="6">
    <source>
        <dbReference type="Proteomes" id="UP001191082"/>
    </source>
</evidence>
<dbReference type="GO" id="GO:0016787">
    <property type="term" value="F:hydrolase activity"/>
    <property type="evidence" value="ECO:0007669"/>
    <property type="project" value="UniProtKB-KW"/>
</dbReference>
<evidence type="ECO:0000256" key="2">
    <source>
        <dbReference type="ARBA" id="ARBA00004818"/>
    </source>
</evidence>
<evidence type="ECO:0000256" key="1">
    <source>
        <dbReference type="ARBA" id="ARBA00000830"/>
    </source>
</evidence>